<evidence type="ECO:0000256" key="2">
    <source>
        <dbReference type="SAM" id="MobiDB-lite"/>
    </source>
</evidence>
<protein>
    <recommendedName>
        <fullName evidence="3">BAG domain-containing protein</fullName>
    </recommendedName>
</protein>
<feature type="region of interest" description="Disordered" evidence="2">
    <location>
        <begin position="345"/>
        <end position="449"/>
    </location>
</feature>
<keyword evidence="1" id="KW-0175">Coiled coil</keyword>
<name>A0A550CER6_9AGAR</name>
<comment type="caution">
    <text evidence="4">The sequence shown here is derived from an EMBL/GenBank/DDBJ whole genome shotgun (WGS) entry which is preliminary data.</text>
</comment>
<proteinExistence type="predicted"/>
<dbReference type="Gene3D" id="1.20.58.120">
    <property type="entry name" value="BAG domain"/>
    <property type="match status" value="1"/>
</dbReference>
<sequence>MFSPYYDSYYSNPYQQRARAAALARERALEEQRQRELARSRYFPDGYYDGLDPYDDYGYGYGRHPYGYVDPRERAYLEAQRRQELEERRLRELEIQRQKEEEEARLRALAEQRRREYEAALRQRALEQEQRRLMEGERLRALGREQQRQRRTSQQSQVPHRIPVTSPRSSPAPQRQPSPPREATPLPVSAPTEEEEAAATRIQTFYRIQRALRSVRALHAKFVALKNAFVWPAKVDYVARAHDEEHVSLPFTPSLLASPPPADDLDSEAKLAYTPNNVPLHGYTESLNRLLVELDGVESFGRKEVRQRRKEVVREVEQECTEVETTWRALWKAHLEGRLQEATKSLADEGAGPGASPSQTDPAATSTESVGPATAEGLNADEYEEDSSATTTHEISADAASTQPVDGLPPHKVTQEATASEGEAVQTSEDVIAKDPDTQSIVMADPDAETRSVVMADADAEEGWENVGAEDADAWGIEAATTVGVAKEDDGEAKQGAGEAKEDVNEVKEDVSEAKLESEKLSSSSTASDVPSTATPDADMTSAERTASESAS</sequence>
<dbReference type="OrthoDB" id="333905at2759"/>
<keyword evidence="5" id="KW-1185">Reference proteome</keyword>
<feature type="region of interest" description="Disordered" evidence="2">
    <location>
        <begin position="140"/>
        <end position="196"/>
    </location>
</feature>
<evidence type="ECO:0000256" key="1">
    <source>
        <dbReference type="SAM" id="Coils"/>
    </source>
</evidence>
<dbReference type="Pfam" id="PF02179">
    <property type="entry name" value="BAG"/>
    <property type="match status" value="1"/>
</dbReference>
<dbReference type="InterPro" id="IPR036533">
    <property type="entry name" value="BAG_dom_sf"/>
</dbReference>
<feature type="compositionally biased region" description="Polar residues" evidence="2">
    <location>
        <begin position="356"/>
        <end position="369"/>
    </location>
</feature>
<organism evidence="4 5">
    <name type="scientific">Schizophyllum amplum</name>
    <dbReference type="NCBI Taxonomy" id="97359"/>
    <lineage>
        <taxon>Eukaryota</taxon>
        <taxon>Fungi</taxon>
        <taxon>Dikarya</taxon>
        <taxon>Basidiomycota</taxon>
        <taxon>Agaricomycotina</taxon>
        <taxon>Agaricomycetes</taxon>
        <taxon>Agaricomycetidae</taxon>
        <taxon>Agaricales</taxon>
        <taxon>Schizophyllaceae</taxon>
        <taxon>Schizophyllum</taxon>
    </lineage>
</organism>
<dbReference type="EMBL" id="VDMD01000010">
    <property type="protein sequence ID" value="TRM63290.1"/>
    <property type="molecule type" value="Genomic_DNA"/>
</dbReference>
<evidence type="ECO:0000259" key="3">
    <source>
        <dbReference type="PROSITE" id="PS51035"/>
    </source>
</evidence>
<feature type="compositionally biased region" description="Polar residues" evidence="2">
    <location>
        <begin position="388"/>
        <end position="404"/>
    </location>
</feature>
<dbReference type="InterPro" id="IPR003103">
    <property type="entry name" value="BAG_domain"/>
</dbReference>
<dbReference type="STRING" id="97359.A0A550CER6"/>
<feature type="domain" description="BAG" evidence="3">
    <location>
        <begin position="285"/>
        <end position="327"/>
    </location>
</feature>
<gene>
    <name evidence="4" type="ORF">BD626DRAFT_630400</name>
</gene>
<evidence type="ECO:0000313" key="5">
    <source>
        <dbReference type="Proteomes" id="UP000320762"/>
    </source>
</evidence>
<feature type="compositionally biased region" description="Basic and acidic residues" evidence="2">
    <location>
        <begin position="499"/>
        <end position="520"/>
    </location>
</feature>
<dbReference type="GO" id="GO:0051087">
    <property type="term" value="F:protein-folding chaperone binding"/>
    <property type="evidence" value="ECO:0007669"/>
    <property type="project" value="InterPro"/>
</dbReference>
<feature type="region of interest" description="Disordered" evidence="2">
    <location>
        <begin position="485"/>
        <end position="552"/>
    </location>
</feature>
<accession>A0A550CER6</accession>
<dbReference type="SUPFAM" id="SSF63491">
    <property type="entry name" value="BAG domain"/>
    <property type="match status" value="1"/>
</dbReference>
<evidence type="ECO:0000313" key="4">
    <source>
        <dbReference type="EMBL" id="TRM63290.1"/>
    </source>
</evidence>
<feature type="compositionally biased region" description="Low complexity" evidence="2">
    <location>
        <begin position="521"/>
        <end position="552"/>
    </location>
</feature>
<reference evidence="4 5" key="1">
    <citation type="journal article" date="2019" name="New Phytol.">
        <title>Comparative genomics reveals unique wood-decay strategies and fruiting body development in the Schizophyllaceae.</title>
        <authorList>
            <person name="Almasi E."/>
            <person name="Sahu N."/>
            <person name="Krizsan K."/>
            <person name="Balint B."/>
            <person name="Kovacs G.M."/>
            <person name="Kiss B."/>
            <person name="Cseklye J."/>
            <person name="Drula E."/>
            <person name="Henrissat B."/>
            <person name="Nagy I."/>
            <person name="Chovatia M."/>
            <person name="Adam C."/>
            <person name="LaButti K."/>
            <person name="Lipzen A."/>
            <person name="Riley R."/>
            <person name="Grigoriev I.V."/>
            <person name="Nagy L.G."/>
        </authorList>
    </citation>
    <scope>NUCLEOTIDE SEQUENCE [LARGE SCALE GENOMIC DNA]</scope>
    <source>
        <strain evidence="4 5">NL-1724</strain>
    </source>
</reference>
<feature type="coiled-coil region" evidence="1">
    <location>
        <begin position="76"/>
        <end position="130"/>
    </location>
</feature>
<dbReference type="AlphaFoldDB" id="A0A550CER6"/>
<dbReference type="PROSITE" id="PS51035">
    <property type="entry name" value="BAG"/>
    <property type="match status" value="1"/>
</dbReference>
<dbReference type="Proteomes" id="UP000320762">
    <property type="component" value="Unassembled WGS sequence"/>
</dbReference>